<evidence type="ECO:0000313" key="2">
    <source>
        <dbReference type="EMBL" id="SVC65460.1"/>
    </source>
</evidence>
<feature type="non-terminal residue" evidence="2">
    <location>
        <position position="1"/>
    </location>
</feature>
<name>A0A382NXU3_9ZZZZ</name>
<protein>
    <recommendedName>
        <fullName evidence="3">Tetratricopeptide repeat protein</fullName>
    </recommendedName>
</protein>
<dbReference type="InterPro" id="IPR011990">
    <property type="entry name" value="TPR-like_helical_dom_sf"/>
</dbReference>
<reference evidence="2" key="1">
    <citation type="submission" date="2018-05" db="EMBL/GenBank/DDBJ databases">
        <authorList>
            <person name="Lanie J.A."/>
            <person name="Ng W.-L."/>
            <person name="Kazmierczak K.M."/>
            <person name="Andrzejewski T.M."/>
            <person name="Davidsen T.M."/>
            <person name="Wayne K.J."/>
            <person name="Tettelin H."/>
            <person name="Glass J.I."/>
            <person name="Rusch D."/>
            <person name="Podicherti R."/>
            <person name="Tsui H.-C.T."/>
            <person name="Winkler M.E."/>
        </authorList>
    </citation>
    <scope>NUCLEOTIDE SEQUENCE</scope>
</reference>
<keyword evidence="1" id="KW-0175">Coiled coil</keyword>
<gene>
    <name evidence="2" type="ORF">METZ01_LOCUS318314</name>
</gene>
<evidence type="ECO:0000256" key="1">
    <source>
        <dbReference type="SAM" id="Coils"/>
    </source>
</evidence>
<sequence length="224" mass="25477">NLRDSNQLQEPDRIEVLKVQSELLNNVGYVIVSNLKQPQEAPKYFHAAIEINERPEINDQKGIGIANGGLGDCHYALEDYSQAENHYTVNLNISRNNGDKQGIVRMTSMLGEIKLLNAKNEQDADTKENLLYEAENYYNESLLVAEDQKGSISILCALSGLLETIILSESFDKCKYVFEKIDENADIIVQGPDWAKNRLSQSIEKLKEKTDVYDKEIEKYKEML</sequence>
<dbReference type="SUPFAM" id="SSF48452">
    <property type="entry name" value="TPR-like"/>
    <property type="match status" value="1"/>
</dbReference>
<organism evidence="2">
    <name type="scientific">marine metagenome</name>
    <dbReference type="NCBI Taxonomy" id="408172"/>
    <lineage>
        <taxon>unclassified sequences</taxon>
        <taxon>metagenomes</taxon>
        <taxon>ecological metagenomes</taxon>
    </lineage>
</organism>
<feature type="coiled-coil region" evidence="1">
    <location>
        <begin position="196"/>
        <end position="223"/>
    </location>
</feature>
<accession>A0A382NXU3</accession>
<evidence type="ECO:0008006" key="3">
    <source>
        <dbReference type="Google" id="ProtNLM"/>
    </source>
</evidence>
<proteinExistence type="predicted"/>
<dbReference type="EMBL" id="UINC01103234">
    <property type="protein sequence ID" value="SVC65460.1"/>
    <property type="molecule type" value="Genomic_DNA"/>
</dbReference>
<dbReference type="Gene3D" id="1.25.40.10">
    <property type="entry name" value="Tetratricopeptide repeat domain"/>
    <property type="match status" value="1"/>
</dbReference>
<dbReference type="AlphaFoldDB" id="A0A382NXU3"/>